<dbReference type="Proteomes" id="UP000283509">
    <property type="component" value="Unassembled WGS sequence"/>
</dbReference>
<organism evidence="1 2">
    <name type="scientific">Penaeus vannamei</name>
    <name type="common">Whiteleg shrimp</name>
    <name type="synonym">Litopenaeus vannamei</name>
    <dbReference type="NCBI Taxonomy" id="6689"/>
    <lineage>
        <taxon>Eukaryota</taxon>
        <taxon>Metazoa</taxon>
        <taxon>Ecdysozoa</taxon>
        <taxon>Arthropoda</taxon>
        <taxon>Crustacea</taxon>
        <taxon>Multicrustacea</taxon>
        <taxon>Malacostraca</taxon>
        <taxon>Eumalacostraca</taxon>
        <taxon>Eucarida</taxon>
        <taxon>Decapoda</taxon>
        <taxon>Dendrobranchiata</taxon>
        <taxon>Penaeoidea</taxon>
        <taxon>Penaeidae</taxon>
        <taxon>Penaeus</taxon>
    </lineage>
</organism>
<reference evidence="1 2" key="2">
    <citation type="submission" date="2019-01" db="EMBL/GenBank/DDBJ databases">
        <title>The decoding of complex shrimp genome reveals the adaptation for benthos swimmer, frequently molting mechanism and breeding impact on genome.</title>
        <authorList>
            <person name="Sun Y."/>
            <person name="Gao Y."/>
            <person name="Yu Y."/>
        </authorList>
    </citation>
    <scope>NUCLEOTIDE SEQUENCE [LARGE SCALE GENOMIC DNA]</scope>
    <source>
        <tissue evidence="1">Muscle</tissue>
    </source>
</reference>
<dbReference type="AlphaFoldDB" id="A0A3R7PNV6"/>
<dbReference type="Pfam" id="PF14817">
    <property type="entry name" value="HAUS5"/>
    <property type="match status" value="1"/>
</dbReference>
<comment type="caution">
    <text evidence="1">The sequence shown here is derived from an EMBL/GenBank/DDBJ whole genome shotgun (WGS) entry which is preliminary data.</text>
</comment>
<evidence type="ECO:0000313" key="2">
    <source>
        <dbReference type="Proteomes" id="UP000283509"/>
    </source>
</evidence>
<reference evidence="1 2" key="1">
    <citation type="submission" date="2018-04" db="EMBL/GenBank/DDBJ databases">
        <authorList>
            <person name="Zhang X."/>
            <person name="Yuan J."/>
            <person name="Li F."/>
            <person name="Xiang J."/>
        </authorList>
    </citation>
    <scope>NUCLEOTIDE SEQUENCE [LARGE SCALE GENOMIC DNA]</scope>
    <source>
        <tissue evidence="1">Muscle</tissue>
    </source>
</reference>
<dbReference type="PANTHER" id="PTHR28588:SF1">
    <property type="entry name" value="HAUS AUGMIN-LIKE COMPLEX SUBUNIT 5"/>
    <property type="match status" value="1"/>
</dbReference>
<dbReference type="EMBL" id="QCYY01002141">
    <property type="protein sequence ID" value="ROT72509.1"/>
    <property type="molecule type" value="Genomic_DNA"/>
</dbReference>
<accession>A0A3R7PNV6</accession>
<sequence length="334" mass="36903">MNPGGVIESVRELLGQMSASHVKLYVEAYQADLAAQSLSRALKTLHNNIFAAAKRSYTDDSITAAVVDVVKENISVAGERAALNAAEQLTSSLQERADTAARARDALRAKHAQIISFNKEVQDGIESIQCLAVCVGDGLQIIKERLQEVRSTTEEALEGMSYPTPVSANSLANECEAFIAAPLNQLLTTTTEEFSQKRKAEMSTTPLVWYDQAAAQPGWEAQRQLCNGILSWDGVFEAVCEKQELTTSLRKEMERLTFAKAAMQATQKSRKILSSQEMKELTEKVEMSDNKLEKAIIQLTTSCEKQVDIGMHHVARVNKLLTEWWAQPAKEITL</sequence>
<proteinExistence type="predicted"/>
<dbReference type="GO" id="GO:0005813">
    <property type="term" value="C:centrosome"/>
    <property type="evidence" value="ECO:0007669"/>
    <property type="project" value="TreeGrafter"/>
</dbReference>
<dbReference type="OrthoDB" id="2019614at2759"/>
<dbReference type="GO" id="GO:0070652">
    <property type="term" value="C:HAUS complex"/>
    <property type="evidence" value="ECO:0007669"/>
    <property type="project" value="InterPro"/>
</dbReference>
<protein>
    <submittedName>
        <fullName evidence="1">Uncharacterized protein</fullName>
    </submittedName>
</protein>
<name>A0A3R7PNV6_PENVA</name>
<dbReference type="GO" id="GO:0007098">
    <property type="term" value="P:centrosome cycle"/>
    <property type="evidence" value="ECO:0007669"/>
    <property type="project" value="TreeGrafter"/>
</dbReference>
<gene>
    <name evidence="1" type="ORF">C7M84_009097</name>
</gene>
<dbReference type="GO" id="GO:0051225">
    <property type="term" value="P:spindle assembly"/>
    <property type="evidence" value="ECO:0007669"/>
    <property type="project" value="InterPro"/>
</dbReference>
<dbReference type="PANTHER" id="PTHR28588">
    <property type="entry name" value="HAUS AUGMIN-LIKE COMPLEX SUBUNIT 5"/>
    <property type="match status" value="1"/>
</dbReference>
<evidence type="ECO:0000313" key="1">
    <source>
        <dbReference type="EMBL" id="ROT72509.1"/>
    </source>
</evidence>
<keyword evidence="2" id="KW-1185">Reference proteome</keyword>
<dbReference type="InterPro" id="IPR029131">
    <property type="entry name" value="HAUS5"/>
</dbReference>